<dbReference type="PANTHER" id="PTHR43767:SF7">
    <property type="entry name" value="MEDIUM_LONG-CHAIN-FATTY-ACID--COA LIGASE FADD8"/>
    <property type="match status" value="1"/>
</dbReference>
<feature type="domain" description="AMP-dependent synthetase/ligase" evidence="3">
    <location>
        <begin position="22"/>
        <end position="378"/>
    </location>
</feature>
<evidence type="ECO:0000259" key="3">
    <source>
        <dbReference type="Pfam" id="PF00501"/>
    </source>
</evidence>
<evidence type="ECO:0000313" key="6">
    <source>
        <dbReference type="Proteomes" id="UP000245998"/>
    </source>
</evidence>
<dbReference type="AlphaFoldDB" id="A0A2U1JYT8"/>
<keyword evidence="2" id="KW-0436">Ligase</keyword>
<dbReference type="FunFam" id="3.30.300.30:FF:000008">
    <property type="entry name" value="2,3-dihydroxybenzoate-AMP ligase"/>
    <property type="match status" value="1"/>
</dbReference>
<evidence type="ECO:0000259" key="4">
    <source>
        <dbReference type="Pfam" id="PF13193"/>
    </source>
</evidence>
<proteinExistence type="inferred from homology"/>
<comment type="caution">
    <text evidence="5">The sequence shown here is derived from an EMBL/GenBank/DDBJ whole genome shotgun (WGS) entry which is preliminary data.</text>
</comment>
<dbReference type="Proteomes" id="UP000245998">
    <property type="component" value="Unassembled WGS sequence"/>
</dbReference>
<dbReference type="Pfam" id="PF13193">
    <property type="entry name" value="AMP-binding_C"/>
    <property type="match status" value="1"/>
</dbReference>
<dbReference type="GO" id="GO:0016877">
    <property type="term" value="F:ligase activity, forming carbon-sulfur bonds"/>
    <property type="evidence" value="ECO:0007669"/>
    <property type="project" value="UniProtKB-ARBA"/>
</dbReference>
<gene>
    <name evidence="5" type="ORF">DCC39_11185</name>
</gene>
<dbReference type="PANTHER" id="PTHR43767">
    <property type="entry name" value="LONG-CHAIN-FATTY-ACID--COA LIGASE"/>
    <property type="match status" value="1"/>
</dbReference>
<dbReference type="InterPro" id="IPR020845">
    <property type="entry name" value="AMP-binding_CS"/>
</dbReference>
<dbReference type="Gene3D" id="3.30.300.30">
    <property type="match status" value="1"/>
</dbReference>
<dbReference type="OrthoDB" id="9765680at2"/>
<name>A0A2U1JYT8_9BACI</name>
<dbReference type="SUPFAM" id="SSF56801">
    <property type="entry name" value="Acetyl-CoA synthetase-like"/>
    <property type="match status" value="1"/>
</dbReference>
<accession>A0A2U1JYT8</accession>
<dbReference type="PROSITE" id="PS00455">
    <property type="entry name" value="AMP_BINDING"/>
    <property type="match status" value="1"/>
</dbReference>
<evidence type="ECO:0000256" key="2">
    <source>
        <dbReference type="ARBA" id="ARBA00022598"/>
    </source>
</evidence>
<dbReference type="InterPro" id="IPR000873">
    <property type="entry name" value="AMP-dep_synth/lig_dom"/>
</dbReference>
<protein>
    <recommendedName>
        <fullName evidence="7">Long-chain fatty acid--CoA ligase</fullName>
    </recommendedName>
</protein>
<keyword evidence="6" id="KW-1185">Reference proteome</keyword>
<dbReference type="InterPro" id="IPR045851">
    <property type="entry name" value="AMP-bd_C_sf"/>
</dbReference>
<dbReference type="Pfam" id="PF00501">
    <property type="entry name" value="AMP-binding"/>
    <property type="match status" value="1"/>
</dbReference>
<evidence type="ECO:0000256" key="1">
    <source>
        <dbReference type="ARBA" id="ARBA00006432"/>
    </source>
</evidence>
<dbReference type="InterPro" id="IPR042099">
    <property type="entry name" value="ANL_N_sf"/>
</dbReference>
<sequence length="523" mass="58154">MNQQSTIYSNNIVSSIKMNSVKFAERKALICGDQSVSWAEMWSRTNQLGQALCSLGVQKGDRVALILNNCIEFSESFVMCAKFGFIVTPMNRNLKAKELAYHLQDSGAKVVITNPEYAAALQSVRNELPSLEQMVVTGTAAGQGDHAYEQLINEGADKDPDVEISPDDIQMILYTSGTTGRPKGGIRGYKENYHTGVGVCIEWKIRSGDVQLAITPLYHAAPIAWFIATMITGGTYVILPQFNPEAVFVEIEKHKVNWLMAVPVMFDHLIAFSEKKLAGYDLSSLRTLISGGAPLHTRTKVGIKRAFSDSELYEFYGSTELGVSTSLRDEDQLRKERCVGLPMPDVELSIRNDEGDEVQQGEIGLLYSRGLSGFRGYWNAPEKTEEAFLEGGWATVGDMARQDDEGYYYIVDRKKDMIITGGVNVYPVEIEEIIHEMEEVQDVAVIGVPDPKWGEAVKAIIVLHPNETIDENDVIVFCKKRLASFKVPKSVDFVSSIPRTQSGKILKGELRKAYWSDSDFQIS</sequence>
<dbReference type="InterPro" id="IPR050237">
    <property type="entry name" value="ATP-dep_AMP-bd_enzyme"/>
</dbReference>
<evidence type="ECO:0000313" key="5">
    <source>
        <dbReference type="EMBL" id="PWA10390.1"/>
    </source>
</evidence>
<dbReference type="EMBL" id="QCZG01000022">
    <property type="protein sequence ID" value="PWA10390.1"/>
    <property type="molecule type" value="Genomic_DNA"/>
</dbReference>
<reference evidence="5 6" key="1">
    <citation type="submission" date="2018-04" db="EMBL/GenBank/DDBJ databases">
        <title>Camelliibacillus theae gen. nov., sp. nov., isolated from Pu'er tea.</title>
        <authorList>
            <person name="Niu L."/>
        </authorList>
    </citation>
    <scope>NUCLEOTIDE SEQUENCE [LARGE SCALE GENOMIC DNA]</scope>
    <source>
        <strain evidence="5 6">T8</strain>
    </source>
</reference>
<comment type="similarity">
    <text evidence="1">Belongs to the ATP-dependent AMP-binding enzyme family.</text>
</comment>
<dbReference type="InterPro" id="IPR025110">
    <property type="entry name" value="AMP-bd_C"/>
</dbReference>
<feature type="domain" description="AMP-binding enzyme C-terminal" evidence="4">
    <location>
        <begin position="429"/>
        <end position="504"/>
    </location>
</feature>
<dbReference type="RefSeq" id="WP_116554989.1">
    <property type="nucleotide sequence ID" value="NZ_QCZG01000022.1"/>
</dbReference>
<evidence type="ECO:0008006" key="7">
    <source>
        <dbReference type="Google" id="ProtNLM"/>
    </source>
</evidence>
<dbReference type="Gene3D" id="3.40.50.12780">
    <property type="entry name" value="N-terminal domain of ligase-like"/>
    <property type="match status" value="1"/>
</dbReference>
<organism evidence="5 6">
    <name type="scientific">Pueribacillus theae</name>
    <dbReference type="NCBI Taxonomy" id="2171751"/>
    <lineage>
        <taxon>Bacteria</taxon>
        <taxon>Bacillati</taxon>
        <taxon>Bacillota</taxon>
        <taxon>Bacilli</taxon>
        <taxon>Bacillales</taxon>
        <taxon>Bacillaceae</taxon>
        <taxon>Pueribacillus</taxon>
    </lineage>
</organism>